<evidence type="ECO:0000313" key="3">
    <source>
        <dbReference type="Proteomes" id="UP000326202"/>
    </source>
</evidence>
<evidence type="ECO:0000313" key="2">
    <source>
        <dbReference type="EMBL" id="QEX15047.1"/>
    </source>
</evidence>
<gene>
    <name evidence="2" type="ORF">FRZ44_03270</name>
</gene>
<dbReference type="SUPFAM" id="SSF53335">
    <property type="entry name" value="S-adenosyl-L-methionine-dependent methyltransferases"/>
    <property type="match status" value="1"/>
</dbReference>
<dbReference type="OrthoDB" id="5679686at2"/>
<dbReference type="AlphaFoldDB" id="A0A5J6MDJ8"/>
<accession>A0A5J6MDJ8</accession>
<dbReference type="Proteomes" id="UP000326202">
    <property type="component" value="Chromosome"/>
</dbReference>
<dbReference type="NCBIfam" id="TIGR01444">
    <property type="entry name" value="fkbM_fam"/>
    <property type="match status" value="1"/>
</dbReference>
<dbReference type="Gene3D" id="3.40.50.150">
    <property type="entry name" value="Vaccinia Virus protein VP39"/>
    <property type="match status" value="1"/>
</dbReference>
<dbReference type="InterPro" id="IPR029063">
    <property type="entry name" value="SAM-dependent_MTases_sf"/>
</dbReference>
<name>A0A5J6MDJ8_9PROT</name>
<proteinExistence type="predicted"/>
<dbReference type="InterPro" id="IPR052514">
    <property type="entry name" value="SAM-dependent_MTase"/>
</dbReference>
<dbReference type="EMBL" id="CP042906">
    <property type="protein sequence ID" value="QEX15047.1"/>
    <property type="molecule type" value="Genomic_DNA"/>
</dbReference>
<dbReference type="KEGG" id="htq:FRZ44_03270"/>
<sequence length="283" mass="31430">MKILTDGRQWPPSLWRKIQFGVARWLRRALRPEVEIRAGGKVYRFRCDGDRDLRRCLSALVKEPGTCAWIVSEVKPGEVFYDIGANIGLYTVMAAQQVGPSGRVYAFEPHGANFARLVDNIDANDLAGSVSPCSFALNDRSGLIPFNYISLTIGSSNSQLGSLRDGEEKEFRPALSEPKAAMALDDLIASHDFRPPHHLKLDVDGNELLVLRGMTRTLKSPNRPRSIQIEVNLRGKAEIFDFLSTHGYALVDRHYTRSGLRKIAAGGDPEAYAYNAIFRPTSG</sequence>
<reference evidence="2 3" key="1">
    <citation type="submission" date="2019-08" db="EMBL/GenBank/DDBJ databases">
        <title>Hyperibacter terrae gen. nov., sp. nov. and Hyperibacter viscosus sp. nov., two new members in the family Rhodospirillaceae isolated from the rhizosphere of Hypericum perforatum.</title>
        <authorList>
            <person name="Noviana Z."/>
        </authorList>
    </citation>
    <scope>NUCLEOTIDE SEQUENCE [LARGE SCALE GENOMIC DNA]</scope>
    <source>
        <strain evidence="2 3">R5913</strain>
    </source>
</reference>
<dbReference type="RefSeq" id="WP_151175539.1">
    <property type="nucleotide sequence ID" value="NZ_CP042906.1"/>
</dbReference>
<keyword evidence="3" id="KW-1185">Reference proteome</keyword>
<evidence type="ECO:0000259" key="1">
    <source>
        <dbReference type="Pfam" id="PF05050"/>
    </source>
</evidence>
<dbReference type="PANTHER" id="PTHR34203:SF15">
    <property type="entry name" value="SLL1173 PROTEIN"/>
    <property type="match status" value="1"/>
</dbReference>
<dbReference type="InterPro" id="IPR006342">
    <property type="entry name" value="FkbM_mtfrase"/>
</dbReference>
<protein>
    <recommendedName>
        <fullName evidence="1">Methyltransferase FkbM domain-containing protein</fullName>
    </recommendedName>
</protein>
<dbReference type="PANTHER" id="PTHR34203">
    <property type="entry name" value="METHYLTRANSFERASE, FKBM FAMILY PROTEIN"/>
    <property type="match status" value="1"/>
</dbReference>
<feature type="domain" description="Methyltransferase FkbM" evidence="1">
    <location>
        <begin position="82"/>
        <end position="248"/>
    </location>
</feature>
<dbReference type="Pfam" id="PF05050">
    <property type="entry name" value="Methyltransf_21"/>
    <property type="match status" value="1"/>
</dbReference>
<organism evidence="2 3">
    <name type="scientific">Hypericibacter terrae</name>
    <dbReference type="NCBI Taxonomy" id="2602015"/>
    <lineage>
        <taxon>Bacteria</taxon>
        <taxon>Pseudomonadati</taxon>
        <taxon>Pseudomonadota</taxon>
        <taxon>Alphaproteobacteria</taxon>
        <taxon>Rhodospirillales</taxon>
        <taxon>Dongiaceae</taxon>
        <taxon>Hypericibacter</taxon>
    </lineage>
</organism>